<reference evidence="3" key="1">
    <citation type="journal article" date="2004" name="Nature">
        <title>Genome duplication in the teleost fish Tetraodon nigroviridis reveals the early vertebrate proto-karyotype.</title>
        <authorList>
            <person name="Jaillon O."/>
            <person name="Aury J.-M."/>
            <person name="Brunet F."/>
            <person name="Petit J.-L."/>
            <person name="Stange-Thomann N."/>
            <person name="Mauceli E."/>
            <person name="Bouneau L."/>
            <person name="Fischer C."/>
            <person name="Ozouf-Costaz C."/>
            <person name="Bernot A."/>
            <person name="Nicaud S."/>
            <person name="Jaffe D."/>
            <person name="Fisher S."/>
            <person name="Lutfalla G."/>
            <person name="Dossat C."/>
            <person name="Segurens B."/>
            <person name="Dasilva C."/>
            <person name="Salanoubat M."/>
            <person name="Levy M."/>
            <person name="Boudet N."/>
            <person name="Castellano S."/>
            <person name="Anthouard V."/>
            <person name="Jubin C."/>
            <person name="Castelli V."/>
            <person name="Katinka M."/>
            <person name="Vacherie B."/>
            <person name="Biemont C."/>
            <person name="Skalli Z."/>
            <person name="Cattolico L."/>
            <person name="Poulain J."/>
            <person name="De Berardinis V."/>
            <person name="Cruaud C."/>
            <person name="Duprat S."/>
            <person name="Brottier P."/>
            <person name="Coutanceau J.-P."/>
            <person name="Gouzy J."/>
            <person name="Parra G."/>
            <person name="Lardier G."/>
            <person name="Chapple C."/>
            <person name="McKernan K.J."/>
            <person name="McEwan P."/>
            <person name="Bosak S."/>
            <person name="Kellis M."/>
            <person name="Volff J.-N."/>
            <person name="Guigo R."/>
            <person name="Zody M.C."/>
            <person name="Mesirov J."/>
            <person name="Lindblad-Toh K."/>
            <person name="Birren B."/>
            <person name="Nusbaum C."/>
            <person name="Kahn D."/>
            <person name="Robinson-Rechavi M."/>
            <person name="Laudet V."/>
            <person name="Schachter V."/>
            <person name="Quetier F."/>
            <person name="Saurin W."/>
            <person name="Scarpelli C."/>
            <person name="Wincker P."/>
            <person name="Lander E.S."/>
            <person name="Weissenbach J."/>
            <person name="Roest Crollius H."/>
        </authorList>
    </citation>
    <scope>NUCLEOTIDE SEQUENCE [LARGE SCALE GENOMIC DNA]</scope>
</reference>
<feature type="region of interest" description="Disordered" evidence="1">
    <location>
        <begin position="26"/>
        <end position="51"/>
    </location>
</feature>
<name>Q4RK19_TETNG</name>
<comment type="caution">
    <text evidence="3">The sequence shown here is derived from an EMBL/GenBank/DDBJ whole genome shotgun (WGS) entry which is preliminary data.</text>
</comment>
<gene>
    <name evidence="3" type="ORF">GSTENG00033178001</name>
</gene>
<proteinExistence type="predicted"/>
<evidence type="ECO:0000256" key="2">
    <source>
        <dbReference type="SAM" id="SignalP"/>
    </source>
</evidence>
<evidence type="ECO:0000256" key="1">
    <source>
        <dbReference type="SAM" id="MobiDB-lite"/>
    </source>
</evidence>
<dbReference type="AlphaFoldDB" id="Q4RK19"/>
<feature type="signal peptide" evidence="2">
    <location>
        <begin position="1"/>
        <end position="20"/>
    </location>
</feature>
<accession>Q4RK19</accession>
<sequence length="122" mass="13624">MRGQFANVFVLVMQIVHAAALTTALMMPDQEVGRNERGPDERNEGTRKAGLDLEAVRSNGSHWEDPRHFSQLQPPRTWQCTLGQGFVVQLPLKQMVKGEERVKKLGDYGGKGMRCEEGDGSK</sequence>
<reference evidence="3" key="2">
    <citation type="submission" date="2004-02" db="EMBL/GenBank/DDBJ databases">
        <authorList>
            <consortium name="Genoscope"/>
            <consortium name="Whitehead Institute Centre for Genome Research"/>
        </authorList>
    </citation>
    <scope>NUCLEOTIDE SEQUENCE</scope>
</reference>
<dbReference type="KEGG" id="tng:GSTEN00033178G001"/>
<dbReference type="EMBL" id="CAAE01015033">
    <property type="protein sequence ID" value="CAG11263.1"/>
    <property type="molecule type" value="Genomic_DNA"/>
</dbReference>
<feature type="compositionally biased region" description="Basic and acidic residues" evidence="1">
    <location>
        <begin position="31"/>
        <end position="51"/>
    </location>
</feature>
<evidence type="ECO:0000313" key="3">
    <source>
        <dbReference type="EMBL" id="CAG11263.1"/>
    </source>
</evidence>
<organism evidence="3">
    <name type="scientific">Tetraodon nigroviridis</name>
    <name type="common">Spotted green pufferfish</name>
    <name type="synonym">Chelonodon nigroviridis</name>
    <dbReference type="NCBI Taxonomy" id="99883"/>
    <lineage>
        <taxon>Eukaryota</taxon>
        <taxon>Metazoa</taxon>
        <taxon>Chordata</taxon>
        <taxon>Craniata</taxon>
        <taxon>Vertebrata</taxon>
        <taxon>Euteleostomi</taxon>
        <taxon>Actinopterygii</taxon>
        <taxon>Neopterygii</taxon>
        <taxon>Teleostei</taxon>
        <taxon>Neoteleostei</taxon>
        <taxon>Acanthomorphata</taxon>
        <taxon>Eupercaria</taxon>
        <taxon>Tetraodontiformes</taxon>
        <taxon>Tetradontoidea</taxon>
        <taxon>Tetraodontidae</taxon>
        <taxon>Tetraodon</taxon>
    </lineage>
</organism>
<keyword evidence="2" id="KW-0732">Signal</keyword>
<feature type="chain" id="PRO_5004242901" evidence="2">
    <location>
        <begin position="21"/>
        <end position="122"/>
    </location>
</feature>
<protein>
    <submittedName>
        <fullName evidence="3">(spotted green pufferfish) hypothetical protein</fullName>
    </submittedName>
</protein>